<dbReference type="UniPathway" id="UPA00053">
    <property type="reaction ID" value="UER00089"/>
</dbReference>
<comment type="similarity">
    <text evidence="2 7">Belongs to the EPSP synthase family.</text>
</comment>
<dbReference type="PROSITE" id="PS00885">
    <property type="entry name" value="EPSP_SYNTHASE_2"/>
    <property type="match status" value="1"/>
</dbReference>
<feature type="binding site" evidence="7">
    <location>
        <position position="133"/>
    </location>
    <ligand>
        <name>3-phosphoshikimate</name>
        <dbReference type="ChEBI" id="CHEBI:145989"/>
    </ligand>
</feature>
<evidence type="ECO:0000256" key="2">
    <source>
        <dbReference type="ARBA" id="ARBA00009948"/>
    </source>
</evidence>
<comment type="caution">
    <text evidence="9">The sequence shown here is derived from an EMBL/GenBank/DDBJ whole genome shotgun (WGS) entry which is preliminary data.</text>
</comment>
<reference evidence="9 10" key="1">
    <citation type="submission" date="2019-03" db="EMBL/GenBank/DDBJ databases">
        <title>Genomic Encyclopedia of Type Strains, Phase IV (KMG-IV): sequencing the most valuable type-strain genomes for metagenomic binning, comparative biology and taxonomic classification.</title>
        <authorList>
            <person name="Goeker M."/>
        </authorList>
    </citation>
    <scope>NUCLEOTIDE SEQUENCE [LARGE SCALE GENOMIC DNA]</scope>
    <source>
        <strain evidence="9 10">DSM 28287</strain>
    </source>
</reference>
<dbReference type="EC" id="2.5.1.19" evidence="7"/>
<feature type="binding site" evidence="7">
    <location>
        <position position="349"/>
    </location>
    <ligand>
        <name>phosphoenolpyruvate</name>
        <dbReference type="ChEBI" id="CHEBI:58702"/>
    </ligand>
</feature>
<dbReference type="HAMAP" id="MF_00210">
    <property type="entry name" value="EPSP_synth"/>
    <property type="match status" value="1"/>
</dbReference>
<comment type="pathway">
    <text evidence="1 7">Metabolic intermediate biosynthesis; chorismate biosynthesis; chorismate from D-erythrose 4-phosphate and phosphoenolpyruvate: step 6/7.</text>
</comment>
<dbReference type="InterPro" id="IPR036968">
    <property type="entry name" value="Enolpyruvate_Tfrase_sf"/>
</dbReference>
<feature type="binding site" evidence="7">
    <location>
        <position position="131"/>
    </location>
    <ligand>
        <name>3-phosphoshikimate</name>
        <dbReference type="ChEBI" id="CHEBI:145989"/>
    </ligand>
</feature>
<dbReference type="AlphaFoldDB" id="A0A4R6Q7C9"/>
<evidence type="ECO:0000256" key="6">
    <source>
        <dbReference type="ARBA" id="ARBA00044633"/>
    </source>
</evidence>
<dbReference type="InterPro" id="IPR023193">
    <property type="entry name" value="EPSP_synthase_CS"/>
</dbReference>
<dbReference type="PANTHER" id="PTHR21090">
    <property type="entry name" value="AROM/DEHYDROQUINATE SYNTHASE"/>
    <property type="match status" value="1"/>
</dbReference>
<organism evidence="9 10">
    <name type="scientific">Aminicella lysinilytica</name>
    <dbReference type="NCBI Taxonomy" id="433323"/>
    <lineage>
        <taxon>Bacteria</taxon>
        <taxon>Bacillati</taxon>
        <taxon>Bacillota</taxon>
        <taxon>Clostridia</taxon>
        <taxon>Peptostreptococcales</taxon>
        <taxon>Anaerovoracaceae</taxon>
        <taxon>Aminicella</taxon>
    </lineage>
</organism>
<feature type="domain" description="Enolpyruvate transferase" evidence="8">
    <location>
        <begin position="4"/>
        <end position="49"/>
    </location>
</feature>
<evidence type="ECO:0000259" key="8">
    <source>
        <dbReference type="Pfam" id="PF00275"/>
    </source>
</evidence>
<dbReference type="Proteomes" id="UP000295500">
    <property type="component" value="Unassembled WGS sequence"/>
</dbReference>
<feature type="binding site" evidence="7">
    <location>
        <position position="11"/>
    </location>
    <ligand>
        <name>3-phosphoshikimate</name>
        <dbReference type="ChEBI" id="CHEBI:145989"/>
    </ligand>
</feature>
<keyword evidence="4 7" id="KW-0808">Transferase</keyword>
<evidence type="ECO:0000256" key="7">
    <source>
        <dbReference type="HAMAP-Rule" id="MF_00210"/>
    </source>
</evidence>
<feature type="domain" description="Enolpyruvate transferase" evidence="8">
    <location>
        <begin position="52"/>
        <end position="384"/>
    </location>
</feature>
<feature type="binding site" evidence="7">
    <location>
        <position position="375"/>
    </location>
    <ligand>
        <name>phosphoenolpyruvate</name>
        <dbReference type="ChEBI" id="CHEBI:58702"/>
    </ligand>
</feature>
<dbReference type="GO" id="GO:0009423">
    <property type="term" value="P:chorismate biosynthetic process"/>
    <property type="evidence" value="ECO:0007669"/>
    <property type="project" value="UniProtKB-UniRule"/>
</dbReference>
<evidence type="ECO:0000313" key="10">
    <source>
        <dbReference type="Proteomes" id="UP000295500"/>
    </source>
</evidence>
<proteinExistence type="inferred from homology"/>
<dbReference type="Pfam" id="PF00275">
    <property type="entry name" value="EPSP_synthase"/>
    <property type="match status" value="2"/>
</dbReference>
<protein>
    <recommendedName>
        <fullName evidence="7">3-phosphoshikimate 1-carboxyvinyltransferase</fullName>
        <ecNumber evidence="7">2.5.1.19</ecNumber>
    </recommendedName>
    <alternativeName>
        <fullName evidence="7">5-enolpyruvylshikimate-3-phosphate synthase</fullName>
        <shortName evidence="7">EPSP synthase</shortName>
        <shortName evidence="7">EPSPS</shortName>
    </alternativeName>
</protein>
<evidence type="ECO:0000313" key="9">
    <source>
        <dbReference type="EMBL" id="TDP58418.1"/>
    </source>
</evidence>
<evidence type="ECO:0000256" key="3">
    <source>
        <dbReference type="ARBA" id="ARBA00022605"/>
    </source>
</evidence>
<sequence length="388" mass="41175">MINIDIIPSKSYAHRALICAALSETPTEVVCPLASEDIRATRECVRAMKSGETVMDCGESGSTLRFMLPVIGALGCKGTFVTKGRLAERPMGPLIDQLASHGCAVGKDDLGRLTIEGQLTGGIFHLPGNVSSQFITGLLLALPNLAEDSRVVIEGHLESAAYVDITLDVLKSFGIRIAADENTFLVKGGQKFRGPIIYTVEGDWSAAANWLVAGAIGSEPVRVRGLNIDSRQGDMRIVEVLGSLGCEIGATDSAVTAYPSELSGTEIDVSGIPDLTPAIALAASMAEGQTHIINAGRLRLKESDRLTAISDTLNSLGARVIEEPEGLIIKGSDGVQVDGGTVDSFGDHRIVMMVAVASLVSRNKVEINGREAVNKSYPGFFKELEKWR</sequence>
<feature type="binding site" evidence="7">
    <location>
        <position position="89"/>
    </location>
    <ligand>
        <name>phosphoenolpyruvate</name>
        <dbReference type="ChEBI" id="CHEBI:58702"/>
    </ligand>
</feature>
<comment type="catalytic activity">
    <reaction evidence="6">
        <text>3-phosphoshikimate + phosphoenolpyruvate = 5-O-(1-carboxyvinyl)-3-phosphoshikimate + phosphate</text>
        <dbReference type="Rhea" id="RHEA:21256"/>
        <dbReference type="ChEBI" id="CHEBI:43474"/>
        <dbReference type="ChEBI" id="CHEBI:57701"/>
        <dbReference type="ChEBI" id="CHEBI:58702"/>
        <dbReference type="ChEBI" id="CHEBI:145989"/>
        <dbReference type="EC" id="2.5.1.19"/>
    </reaction>
    <physiologicalReaction direction="left-to-right" evidence="6">
        <dbReference type="Rhea" id="RHEA:21257"/>
    </physiologicalReaction>
</comment>
<feature type="binding site" evidence="7">
    <location>
        <position position="132"/>
    </location>
    <ligand>
        <name>3-phosphoshikimate</name>
        <dbReference type="ChEBI" id="CHEBI:145989"/>
    </ligand>
</feature>
<dbReference type="SUPFAM" id="SSF55205">
    <property type="entry name" value="EPT/RTPC-like"/>
    <property type="match status" value="1"/>
</dbReference>
<keyword evidence="10" id="KW-1185">Reference proteome</keyword>
<feature type="binding site" evidence="7">
    <location>
        <position position="133"/>
    </location>
    <ligand>
        <name>phosphoenolpyruvate</name>
        <dbReference type="ChEBI" id="CHEBI:58702"/>
    </ligand>
</feature>
<dbReference type="CDD" id="cd01556">
    <property type="entry name" value="EPSP_synthase"/>
    <property type="match status" value="1"/>
</dbReference>
<dbReference type="InterPro" id="IPR006264">
    <property type="entry name" value="EPSP_synthase"/>
</dbReference>
<feature type="binding site" evidence="7">
    <location>
        <position position="15"/>
    </location>
    <ligand>
        <name>3-phosphoshikimate</name>
        <dbReference type="ChEBI" id="CHEBI:145989"/>
    </ligand>
</feature>
<dbReference type="PIRSF" id="PIRSF000505">
    <property type="entry name" value="EPSPS"/>
    <property type="match status" value="1"/>
</dbReference>
<dbReference type="NCBIfam" id="TIGR01356">
    <property type="entry name" value="aroA"/>
    <property type="match status" value="1"/>
</dbReference>
<keyword evidence="7" id="KW-0963">Cytoplasm</keyword>
<dbReference type="PANTHER" id="PTHR21090:SF5">
    <property type="entry name" value="PENTAFUNCTIONAL AROM POLYPEPTIDE"/>
    <property type="match status" value="1"/>
</dbReference>
<dbReference type="GO" id="GO:0008652">
    <property type="term" value="P:amino acid biosynthetic process"/>
    <property type="evidence" value="ECO:0007669"/>
    <property type="project" value="UniProtKB-KW"/>
</dbReference>
<feature type="binding site" evidence="7">
    <location>
        <position position="274"/>
    </location>
    <ligand>
        <name>3-phosphoshikimate</name>
        <dbReference type="ChEBI" id="CHEBI:145989"/>
    </ligand>
</feature>
<dbReference type="RefSeq" id="WP_166635349.1">
    <property type="nucleotide sequence ID" value="NZ_SNXO01000007.1"/>
</dbReference>
<accession>A0A4R6Q7C9</accession>
<dbReference type="InterPro" id="IPR013792">
    <property type="entry name" value="RNA3'P_cycl/enolpyr_Trfase_a/b"/>
</dbReference>
<keyword evidence="3 7" id="KW-0028">Amino-acid biosynthesis</keyword>
<comment type="caution">
    <text evidence="7">Lacks conserved residue(s) required for the propagation of feature annotation.</text>
</comment>
<feature type="binding site" evidence="7">
    <location>
        <position position="159"/>
    </location>
    <ligand>
        <name>3-phosphoshikimate</name>
        <dbReference type="ChEBI" id="CHEBI:145989"/>
    </ligand>
</feature>
<dbReference type="Gene3D" id="3.65.10.10">
    <property type="entry name" value="Enolpyruvate transferase domain"/>
    <property type="match status" value="3"/>
</dbReference>
<evidence type="ECO:0000256" key="1">
    <source>
        <dbReference type="ARBA" id="ARBA00004811"/>
    </source>
</evidence>
<feature type="binding site" evidence="7">
    <location>
        <position position="61"/>
    </location>
    <ligand>
        <name>phosphoenolpyruvate</name>
        <dbReference type="ChEBI" id="CHEBI:58702"/>
    </ligand>
</feature>
<comment type="subcellular location">
    <subcellularLocation>
        <location evidence="7">Cytoplasm</location>
    </subcellularLocation>
</comment>
<dbReference type="GO" id="GO:0003866">
    <property type="term" value="F:3-phosphoshikimate 1-carboxyvinyltransferase activity"/>
    <property type="evidence" value="ECO:0007669"/>
    <property type="project" value="UniProtKB-UniRule"/>
</dbReference>
<feature type="active site" description="Proton acceptor" evidence="7">
    <location>
        <position position="274"/>
    </location>
</feature>
<feature type="binding site" evidence="7">
    <location>
        <position position="301"/>
    </location>
    <ligand>
        <name>3-phosphoshikimate</name>
        <dbReference type="ChEBI" id="CHEBI:145989"/>
    </ligand>
</feature>
<dbReference type="GO" id="GO:0005737">
    <property type="term" value="C:cytoplasm"/>
    <property type="evidence" value="ECO:0007669"/>
    <property type="project" value="UniProtKB-SubCell"/>
</dbReference>
<keyword evidence="5 7" id="KW-0057">Aromatic amino acid biosynthesis</keyword>
<gene>
    <name evidence="7" type="primary">aroA</name>
    <name evidence="9" type="ORF">EV211_10716</name>
</gene>
<comment type="subunit">
    <text evidence="7">Monomer.</text>
</comment>
<feature type="binding site" evidence="7">
    <location>
        <position position="305"/>
    </location>
    <ligand>
        <name>phosphoenolpyruvate</name>
        <dbReference type="ChEBI" id="CHEBI:58702"/>
    </ligand>
</feature>
<name>A0A4R6Q7C9_9FIRM</name>
<dbReference type="InterPro" id="IPR001986">
    <property type="entry name" value="Enolpyruvate_Tfrase_dom"/>
</dbReference>
<feature type="binding site" evidence="7">
    <location>
        <position position="10"/>
    </location>
    <ligand>
        <name>3-phosphoshikimate</name>
        <dbReference type="ChEBI" id="CHEBI:145989"/>
    </ligand>
</feature>
<dbReference type="EMBL" id="SNXO01000007">
    <property type="protein sequence ID" value="TDP58418.1"/>
    <property type="molecule type" value="Genomic_DNA"/>
</dbReference>
<comment type="function">
    <text evidence="7">Catalyzes the transfer of the enolpyruvyl moiety of phosphoenolpyruvate (PEP) to the 5-hydroxyl of shikimate-3-phosphate (S3P) to produce enolpyruvyl shikimate-3-phosphate and inorganic phosphate.</text>
</comment>
<dbReference type="GO" id="GO:0009073">
    <property type="term" value="P:aromatic amino acid family biosynthetic process"/>
    <property type="evidence" value="ECO:0007669"/>
    <property type="project" value="UniProtKB-KW"/>
</dbReference>
<evidence type="ECO:0000256" key="5">
    <source>
        <dbReference type="ARBA" id="ARBA00023141"/>
    </source>
</evidence>
<feature type="binding site" evidence="7">
    <location>
        <position position="10"/>
    </location>
    <ligand>
        <name>phosphoenolpyruvate</name>
        <dbReference type="ChEBI" id="CHEBI:58702"/>
    </ligand>
</feature>
<evidence type="ECO:0000256" key="4">
    <source>
        <dbReference type="ARBA" id="ARBA00022679"/>
    </source>
</evidence>